<gene>
    <name evidence="5" type="ORF">BSTOLATCC_MIC51150</name>
</gene>
<keyword evidence="3" id="KW-0547">Nucleotide-binding</keyword>
<keyword evidence="4" id="KW-0472">Membrane</keyword>
<dbReference type="SMART" id="SM00175">
    <property type="entry name" value="RAB"/>
    <property type="match status" value="1"/>
</dbReference>
<dbReference type="GO" id="GO:0003924">
    <property type="term" value="F:GTPase activity"/>
    <property type="evidence" value="ECO:0007669"/>
    <property type="project" value="InterPro"/>
</dbReference>
<evidence type="ECO:0000256" key="1">
    <source>
        <dbReference type="ARBA" id="ARBA00004308"/>
    </source>
</evidence>
<dbReference type="PROSITE" id="PS51420">
    <property type="entry name" value="RHO"/>
    <property type="match status" value="1"/>
</dbReference>
<evidence type="ECO:0000313" key="5">
    <source>
        <dbReference type="EMBL" id="CAG9330568.1"/>
    </source>
</evidence>
<evidence type="ECO:0000313" key="6">
    <source>
        <dbReference type="Proteomes" id="UP001162131"/>
    </source>
</evidence>
<dbReference type="SUPFAM" id="SSF52540">
    <property type="entry name" value="P-loop containing nucleoside triphosphate hydrolases"/>
    <property type="match status" value="1"/>
</dbReference>
<dbReference type="GO" id="GO:0005525">
    <property type="term" value="F:GTP binding"/>
    <property type="evidence" value="ECO:0007669"/>
    <property type="project" value="InterPro"/>
</dbReference>
<dbReference type="FunFam" id="3.40.50.300:FF:000586">
    <property type="entry name" value="Rab family GTPase"/>
    <property type="match status" value="1"/>
</dbReference>
<dbReference type="AlphaFoldDB" id="A0AAU9K4K3"/>
<dbReference type="InterPro" id="IPR001806">
    <property type="entry name" value="Small_GTPase"/>
</dbReference>
<dbReference type="InterPro" id="IPR005225">
    <property type="entry name" value="Small_GTP-bd"/>
</dbReference>
<evidence type="ECO:0000256" key="3">
    <source>
        <dbReference type="ARBA" id="ARBA00022741"/>
    </source>
</evidence>
<organism evidence="5 6">
    <name type="scientific">Blepharisma stoltei</name>
    <dbReference type="NCBI Taxonomy" id="1481888"/>
    <lineage>
        <taxon>Eukaryota</taxon>
        <taxon>Sar</taxon>
        <taxon>Alveolata</taxon>
        <taxon>Ciliophora</taxon>
        <taxon>Postciliodesmatophora</taxon>
        <taxon>Heterotrichea</taxon>
        <taxon>Heterotrichida</taxon>
        <taxon>Blepharismidae</taxon>
        <taxon>Blepharisma</taxon>
    </lineage>
</organism>
<dbReference type="SMART" id="SM00173">
    <property type="entry name" value="RAS"/>
    <property type="match status" value="1"/>
</dbReference>
<comment type="subcellular location">
    <subcellularLocation>
        <location evidence="1">Endomembrane system</location>
    </subcellularLocation>
</comment>
<name>A0AAU9K4K3_9CILI</name>
<dbReference type="NCBIfam" id="TIGR00231">
    <property type="entry name" value="small_GTP"/>
    <property type="match status" value="1"/>
</dbReference>
<protein>
    <submittedName>
        <fullName evidence="5">Uncharacterized protein</fullName>
    </submittedName>
</protein>
<accession>A0AAU9K4K3</accession>
<comment type="similarity">
    <text evidence="2">Belongs to the small GTPase superfamily. Rab family.</text>
</comment>
<comment type="caution">
    <text evidence="5">The sequence shown here is derived from an EMBL/GenBank/DDBJ whole genome shotgun (WGS) entry which is preliminary data.</text>
</comment>
<dbReference type="Gene3D" id="3.40.50.300">
    <property type="entry name" value="P-loop containing nucleotide triphosphate hydrolases"/>
    <property type="match status" value="1"/>
</dbReference>
<dbReference type="PRINTS" id="PR00449">
    <property type="entry name" value="RASTRNSFRMNG"/>
</dbReference>
<reference evidence="5" key="1">
    <citation type="submission" date="2021-09" db="EMBL/GenBank/DDBJ databases">
        <authorList>
            <consortium name="AG Swart"/>
            <person name="Singh M."/>
            <person name="Singh A."/>
            <person name="Seah K."/>
            <person name="Emmerich C."/>
        </authorList>
    </citation>
    <scope>NUCLEOTIDE SEQUENCE</scope>
    <source>
        <strain evidence="5">ATCC30299</strain>
    </source>
</reference>
<dbReference type="PROSITE" id="PS51419">
    <property type="entry name" value="RAB"/>
    <property type="match status" value="1"/>
</dbReference>
<proteinExistence type="inferred from homology"/>
<dbReference type="InterPro" id="IPR050209">
    <property type="entry name" value="Rab_GTPases_membrane_traffic"/>
</dbReference>
<dbReference type="EMBL" id="CAJZBQ010000051">
    <property type="protein sequence ID" value="CAG9330568.1"/>
    <property type="molecule type" value="Genomic_DNA"/>
</dbReference>
<dbReference type="PANTHER" id="PTHR47979">
    <property type="entry name" value="DRAB11-RELATED"/>
    <property type="match status" value="1"/>
</dbReference>
<evidence type="ECO:0000256" key="4">
    <source>
        <dbReference type="ARBA" id="ARBA00023136"/>
    </source>
</evidence>
<keyword evidence="6" id="KW-1185">Reference proteome</keyword>
<dbReference type="SMART" id="SM00176">
    <property type="entry name" value="RAN"/>
    <property type="match status" value="1"/>
</dbReference>
<dbReference type="SMART" id="SM00174">
    <property type="entry name" value="RHO"/>
    <property type="match status" value="1"/>
</dbReference>
<evidence type="ECO:0000256" key="2">
    <source>
        <dbReference type="ARBA" id="ARBA00006270"/>
    </source>
</evidence>
<dbReference type="InterPro" id="IPR027417">
    <property type="entry name" value="P-loop_NTPase"/>
</dbReference>
<dbReference type="Proteomes" id="UP001162131">
    <property type="component" value="Unassembled WGS sequence"/>
</dbReference>
<dbReference type="GO" id="GO:0012505">
    <property type="term" value="C:endomembrane system"/>
    <property type="evidence" value="ECO:0007669"/>
    <property type="project" value="UniProtKB-SubCell"/>
</dbReference>
<dbReference type="Pfam" id="PF00071">
    <property type="entry name" value="Ras"/>
    <property type="match status" value="1"/>
</dbReference>
<dbReference type="PROSITE" id="PS51421">
    <property type="entry name" value="RAS"/>
    <property type="match status" value="1"/>
</dbReference>
<sequence length="211" mass="23537">MAAYSYLFKYIIIGDSGVGKSCFMLQFTDRRFKNDHDLTIGVEFGSRTIKINDKAIKLQMWDTAGQENFRSITRSYYRGAVAALLLYDVTNRDSFTNIERWLAEAKTNANHDITVILVGNKVDLESNRAITAEEGEKFASEHGILFIEASAKEAFNVDEAFVNSAKAVLVKLENGEYNLSTEHCGIKVGNAALKDTLARKSGNVQNKKCEC</sequence>